<proteinExistence type="inferred from homology"/>
<dbReference type="InterPro" id="IPR013785">
    <property type="entry name" value="Aldolase_TIM"/>
</dbReference>
<dbReference type="PANTHER" id="PTHR10683">
    <property type="entry name" value="TRANSALDOLASE"/>
    <property type="match status" value="1"/>
</dbReference>
<comment type="subcellular location">
    <subcellularLocation>
        <location evidence="2 11">Cytoplasm</location>
    </subcellularLocation>
</comment>
<dbReference type="SUPFAM" id="SSF51569">
    <property type="entry name" value="Aldolase"/>
    <property type="match status" value="1"/>
</dbReference>
<dbReference type="GO" id="GO:0005975">
    <property type="term" value="P:carbohydrate metabolic process"/>
    <property type="evidence" value="ECO:0007669"/>
    <property type="project" value="InterPro"/>
</dbReference>
<evidence type="ECO:0000313" key="12">
    <source>
        <dbReference type="EMBL" id="QFR48687.1"/>
    </source>
</evidence>
<dbReference type="GO" id="GO:0006098">
    <property type="term" value="P:pentose-phosphate shunt"/>
    <property type="evidence" value="ECO:0007669"/>
    <property type="project" value="UniProtKB-UniRule"/>
</dbReference>
<dbReference type="HAMAP" id="MF_00493">
    <property type="entry name" value="Transaldolase_2"/>
    <property type="match status" value="1"/>
</dbReference>
<reference evidence="12 13" key="1">
    <citation type="submission" date="2019-09" db="EMBL/GenBank/DDBJ databases">
        <title>Sulfurimonas gotlandica sp. nov., a chemoautotrophic and psychrotolerant epsilonproteobacterium isolated from a pelagic redoxcline, and an emended description of the genus Sulfurimonas.</title>
        <authorList>
            <person name="Wang S."/>
            <person name="Jiang L."/>
            <person name="Shao S."/>
        </authorList>
    </citation>
    <scope>NUCLEOTIDE SEQUENCE [LARGE SCALE GENOMIC DNA]</scope>
    <source>
        <strain evidence="12 13">GYSZ_1</strain>
    </source>
</reference>
<keyword evidence="9 11" id="KW-0704">Schiff base</keyword>
<feature type="active site" description="Schiff-base intermediate with substrate" evidence="11">
    <location>
        <position position="130"/>
    </location>
</feature>
<dbReference type="PANTHER" id="PTHR10683:SF31">
    <property type="entry name" value="TRANSALDOLASE"/>
    <property type="match status" value="1"/>
</dbReference>
<gene>
    <name evidence="11" type="primary">tal</name>
    <name evidence="12" type="ORF">FJR48_02710</name>
</gene>
<dbReference type="PROSITE" id="PS01054">
    <property type="entry name" value="TRANSALDOLASE_1"/>
    <property type="match status" value="1"/>
</dbReference>
<organism evidence="12 13">
    <name type="scientific">Sulfurimonas lithotrophica</name>
    <dbReference type="NCBI Taxonomy" id="2590022"/>
    <lineage>
        <taxon>Bacteria</taxon>
        <taxon>Pseudomonadati</taxon>
        <taxon>Campylobacterota</taxon>
        <taxon>Epsilonproteobacteria</taxon>
        <taxon>Campylobacterales</taxon>
        <taxon>Sulfurimonadaceae</taxon>
        <taxon>Sulfurimonas</taxon>
    </lineage>
</organism>
<sequence length="326" mass="35939">MYIEDLKFSLWADFIERDFLDKGFRELIESKTINGATSNPAIFKNAILNSPAYKEQVATLSELSPKQKYEAVAIFDIKKAADILRPLYDNDDDGYVSIEVDPYLCDDAEGTIVEGKRLFAEIARPNVMIKVPATDAGYIAMEELVSCGIPVNATLIFTKEQAVSCAKAFEAGAKRGEGAVDTVISVFVSRVDRAIDATLAQKGVDVALSGIYNSADIYNEVEKLGIQKCRTLFASTGVKDDSLPPHYYIENLLAYNSVNTAPIETIEAYVQMGLKDNALPISDNVIKEHFSRVKEVGINMDEVYAKQISDGLDAFKVAFKDILENL</sequence>
<dbReference type="PIRSF" id="PIRSF036915">
    <property type="entry name" value="Trnald_Bac_Plnt"/>
    <property type="match status" value="1"/>
</dbReference>
<evidence type="ECO:0000256" key="8">
    <source>
        <dbReference type="ARBA" id="ARBA00023126"/>
    </source>
</evidence>
<comment type="similarity">
    <text evidence="4 11">Belongs to the transaldolase family. Type 2 subfamily.</text>
</comment>
<keyword evidence="7 11" id="KW-0808">Transferase</keyword>
<evidence type="ECO:0000313" key="13">
    <source>
        <dbReference type="Proteomes" id="UP000326944"/>
    </source>
</evidence>
<dbReference type="InterPro" id="IPR004732">
    <property type="entry name" value="Transaldolase_2"/>
</dbReference>
<dbReference type="InterPro" id="IPR018225">
    <property type="entry name" value="Transaldolase_AS"/>
</dbReference>
<evidence type="ECO:0000256" key="7">
    <source>
        <dbReference type="ARBA" id="ARBA00022679"/>
    </source>
</evidence>
<dbReference type="Pfam" id="PF00923">
    <property type="entry name" value="TAL_FSA"/>
    <property type="match status" value="1"/>
</dbReference>
<name>A0A5P8NZC4_9BACT</name>
<evidence type="ECO:0000256" key="10">
    <source>
        <dbReference type="ARBA" id="ARBA00048810"/>
    </source>
</evidence>
<dbReference type="NCBIfam" id="NF003026">
    <property type="entry name" value="PRK03903.1"/>
    <property type="match status" value="1"/>
</dbReference>
<dbReference type="KEGG" id="sulg:FJR48_02710"/>
<dbReference type="GO" id="GO:0005737">
    <property type="term" value="C:cytoplasm"/>
    <property type="evidence" value="ECO:0007669"/>
    <property type="project" value="UniProtKB-SubCell"/>
</dbReference>
<dbReference type="UniPathway" id="UPA00115">
    <property type="reaction ID" value="UER00414"/>
</dbReference>
<evidence type="ECO:0000256" key="2">
    <source>
        <dbReference type="ARBA" id="ARBA00004496"/>
    </source>
</evidence>
<dbReference type="InterPro" id="IPR001585">
    <property type="entry name" value="TAL/FSA"/>
</dbReference>
<comment type="pathway">
    <text evidence="3 11">Carbohydrate degradation; pentose phosphate pathway; D-glyceraldehyde 3-phosphate and beta-D-fructose 6-phosphate from D-ribose 5-phosphate and D-xylulose 5-phosphate (non-oxidative stage): step 2/3.</text>
</comment>
<dbReference type="RefSeq" id="WP_152306630.1">
    <property type="nucleotide sequence ID" value="NZ_CP043617.1"/>
</dbReference>
<dbReference type="AlphaFoldDB" id="A0A5P8NZC4"/>
<evidence type="ECO:0000256" key="5">
    <source>
        <dbReference type="ARBA" id="ARBA00013151"/>
    </source>
</evidence>
<evidence type="ECO:0000256" key="3">
    <source>
        <dbReference type="ARBA" id="ARBA00004857"/>
    </source>
</evidence>
<dbReference type="Gene3D" id="3.20.20.70">
    <property type="entry name" value="Aldolase class I"/>
    <property type="match status" value="1"/>
</dbReference>
<dbReference type="EC" id="2.2.1.2" evidence="5 11"/>
<dbReference type="GO" id="GO:0004801">
    <property type="term" value="F:transaldolase activity"/>
    <property type="evidence" value="ECO:0007669"/>
    <property type="project" value="UniProtKB-UniRule"/>
</dbReference>
<accession>A0A5P8NZC4</accession>
<evidence type="ECO:0000256" key="11">
    <source>
        <dbReference type="HAMAP-Rule" id="MF_00493"/>
    </source>
</evidence>
<evidence type="ECO:0000256" key="9">
    <source>
        <dbReference type="ARBA" id="ARBA00023270"/>
    </source>
</evidence>
<evidence type="ECO:0000256" key="1">
    <source>
        <dbReference type="ARBA" id="ARBA00003518"/>
    </source>
</evidence>
<keyword evidence="6 11" id="KW-0963">Cytoplasm</keyword>
<dbReference type="EMBL" id="CP043617">
    <property type="protein sequence ID" value="QFR48687.1"/>
    <property type="molecule type" value="Genomic_DNA"/>
</dbReference>
<keyword evidence="8 11" id="KW-0570">Pentose shunt</keyword>
<comment type="function">
    <text evidence="1 11">Transaldolase is important for the balance of metabolites in the pentose-phosphate pathway.</text>
</comment>
<evidence type="ECO:0000256" key="6">
    <source>
        <dbReference type="ARBA" id="ARBA00022490"/>
    </source>
</evidence>
<evidence type="ECO:0000256" key="4">
    <source>
        <dbReference type="ARBA" id="ARBA00008426"/>
    </source>
</evidence>
<comment type="catalytic activity">
    <reaction evidence="10 11">
        <text>D-sedoheptulose 7-phosphate + D-glyceraldehyde 3-phosphate = D-erythrose 4-phosphate + beta-D-fructose 6-phosphate</text>
        <dbReference type="Rhea" id="RHEA:17053"/>
        <dbReference type="ChEBI" id="CHEBI:16897"/>
        <dbReference type="ChEBI" id="CHEBI:57483"/>
        <dbReference type="ChEBI" id="CHEBI:57634"/>
        <dbReference type="ChEBI" id="CHEBI:59776"/>
        <dbReference type="EC" id="2.2.1.2"/>
    </reaction>
</comment>
<dbReference type="NCBIfam" id="TIGR00876">
    <property type="entry name" value="tal_mycobact"/>
    <property type="match status" value="1"/>
</dbReference>
<protein>
    <recommendedName>
        <fullName evidence="5 11">Transaldolase</fullName>
        <ecNumber evidence="5 11">2.2.1.2</ecNumber>
    </recommendedName>
</protein>
<keyword evidence="13" id="KW-1185">Reference proteome</keyword>
<dbReference type="Proteomes" id="UP000326944">
    <property type="component" value="Chromosome"/>
</dbReference>
<dbReference type="OrthoDB" id="9809101at2"/>